<gene>
    <name evidence="3" type="ORF">MSPICULIGERA_LOCUS23837</name>
    <name evidence="2" type="ORF">MSPICULIGERA_LOCUS6026</name>
</gene>
<accession>A0AA36DEN8</accession>
<evidence type="ECO:0000313" key="2">
    <source>
        <dbReference type="EMBL" id="CAJ0567474.1"/>
    </source>
</evidence>
<dbReference type="EMBL" id="CATQJA010002706">
    <property type="protein sequence ID" value="CAJ0585827.1"/>
    <property type="molecule type" value="Genomic_DNA"/>
</dbReference>
<comment type="caution">
    <text evidence="3">The sequence shown here is derived from an EMBL/GenBank/DDBJ whole genome shotgun (WGS) entry which is preliminary data.</text>
</comment>
<dbReference type="Proteomes" id="UP001177023">
    <property type="component" value="Unassembled WGS sequence"/>
</dbReference>
<organism evidence="3 4">
    <name type="scientific">Mesorhabditis spiculigera</name>
    <dbReference type="NCBI Taxonomy" id="96644"/>
    <lineage>
        <taxon>Eukaryota</taxon>
        <taxon>Metazoa</taxon>
        <taxon>Ecdysozoa</taxon>
        <taxon>Nematoda</taxon>
        <taxon>Chromadorea</taxon>
        <taxon>Rhabditida</taxon>
        <taxon>Rhabditina</taxon>
        <taxon>Rhabditomorpha</taxon>
        <taxon>Rhabditoidea</taxon>
        <taxon>Rhabditidae</taxon>
        <taxon>Mesorhabditinae</taxon>
        <taxon>Mesorhabditis</taxon>
    </lineage>
</organism>
<evidence type="ECO:0000313" key="3">
    <source>
        <dbReference type="EMBL" id="CAJ0585827.1"/>
    </source>
</evidence>
<dbReference type="AlphaFoldDB" id="A0AA36DEN8"/>
<sequence length="234" mass="25977">MNTAPKPIIFGSTLTVPTSFTPLQDPTSQASSSSAASTPMASPGVDLETLKQLHALFAQHLIPLTAPLNIPSSQNSSPQSVRSLNLPKLEIKEKPVTPQSEVASPVRPKAKVRPSGRPPKYLAEANVLVDIMDDSPHGYVETTPQIRKLRQNLATQQCRLNRERNVRSIIYQLSTVVDRWQKLRKTDACQKCIDGSFLTMLHDEVEREKKRAERKHRSAVEIATSTATLKNLLR</sequence>
<evidence type="ECO:0000313" key="4">
    <source>
        <dbReference type="Proteomes" id="UP001177023"/>
    </source>
</evidence>
<dbReference type="EMBL" id="CATQJA010001493">
    <property type="protein sequence ID" value="CAJ0567474.1"/>
    <property type="molecule type" value="Genomic_DNA"/>
</dbReference>
<feature type="region of interest" description="Disordered" evidence="1">
    <location>
        <begin position="88"/>
        <end position="118"/>
    </location>
</feature>
<feature type="non-terminal residue" evidence="3">
    <location>
        <position position="1"/>
    </location>
</feature>
<feature type="compositionally biased region" description="Low complexity" evidence="1">
    <location>
        <begin position="26"/>
        <end position="43"/>
    </location>
</feature>
<evidence type="ECO:0000256" key="1">
    <source>
        <dbReference type="SAM" id="MobiDB-lite"/>
    </source>
</evidence>
<reference evidence="3" key="1">
    <citation type="submission" date="2023-06" db="EMBL/GenBank/DDBJ databases">
        <authorList>
            <person name="Delattre M."/>
        </authorList>
    </citation>
    <scope>NUCLEOTIDE SEQUENCE</scope>
    <source>
        <strain evidence="3">AF72</strain>
    </source>
</reference>
<name>A0AA36DEN8_9BILA</name>
<proteinExistence type="predicted"/>
<keyword evidence="4" id="KW-1185">Reference proteome</keyword>
<protein>
    <submittedName>
        <fullName evidence="3">Uncharacterized protein</fullName>
    </submittedName>
</protein>
<feature type="region of interest" description="Disordered" evidence="1">
    <location>
        <begin position="20"/>
        <end position="43"/>
    </location>
</feature>